<proteinExistence type="predicted"/>
<dbReference type="PANTHER" id="PTHR47917:SF1">
    <property type="entry name" value="COENZYME F420:L-GLUTAMATE LIGASE"/>
    <property type="match status" value="1"/>
</dbReference>
<dbReference type="GO" id="GO:0052618">
    <property type="term" value="F:coenzyme F420-0:L-glutamate ligase activity"/>
    <property type="evidence" value="ECO:0007669"/>
    <property type="project" value="TreeGrafter"/>
</dbReference>
<dbReference type="PIRSF" id="PIRSF006563">
    <property type="entry name" value="UCP006563"/>
    <property type="match status" value="1"/>
</dbReference>
<dbReference type="InterPro" id="IPR002847">
    <property type="entry name" value="F420-0_gamma-glut_ligase-dom"/>
</dbReference>
<dbReference type="STRING" id="426368.MmarC7_0936"/>
<evidence type="ECO:0000313" key="2">
    <source>
        <dbReference type="EMBL" id="ABR66003.1"/>
    </source>
</evidence>
<dbReference type="AlphaFoldDB" id="A6VHS7"/>
<dbReference type="PANTHER" id="PTHR47917">
    <property type="match status" value="1"/>
</dbReference>
<sequence>MESQNIKIMEIVLTREKMEITATPIRTRYIDRNEDFVSESINSLKNEIENGFEIKNGDFLVVSEKFIATSEDNFVDESLADPKFWAYFTYYLSKYGWGYVLGPLLGTRGDRVKNLRKMPKKETLKHKQVVIENVGLIYALKPASEGGIDLTNVPGTYASLLPENPENSAKKLHKQIKEDLNLDLTVMVIDTDATYRFFNCYVTALPIAIDGIISKIGVFGYILGKFGKILNQGGLCGATPLAISGNENYKKYPLKTILYIANLSDTSQVPYTKSIHDLMKKYNTFEITVDVLKEMEHSPLVIVKCE</sequence>
<dbReference type="KEGG" id="mmz:MmarC7_0936"/>
<dbReference type="InterPro" id="IPR012030">
    <property type="entry name" value="UCP006563"/>
</dbReference>
<accession>A6VHS7</accession>
<feature type="domain" description="Coenzyme F420:L-glutamate ligase-like" evidence="1">
    <location>
        <begin position="25"/>
        <end position="214"/>
    </location>
</feature>
<dbReference type="EMBL" id="CP000745">
    <property type="protein sequence ID" value="ABR66003.1"/>
    <property type="molecule type" value="Genomic_DNA"/>
</dbReference>
<dbReference type="eggNOG" id="arCOG02715">
    <property type="taxonomic scope" value="Archaea"/>
</dbReference>
<dbReference type="Gene3D" id="3.30.1330.100">
    <property type="entry name" value="CofE-like"/>
    <property type="match status" value="1"/>
</dbReference>
<dbReference type="Pfam" id="PF01996">
    <property type="entry name" value="F420_ligase"/>
    <property type="match status" value="1"/>
</dbReference>
<evidence type="ECO:0000259" key="1">
    <source>
        <dbReference type="Pfam" id="PF01996"/>
    </source>
</evidence>
<name>A6VHS7_METM7</name>
<protein>
    <recommendedName>
        <fullName evidence="1">Coenzyme F420:L-glutamate ligase-like domain-containing protein</fullName>
    </recommendedName>
</protein>
<dbReference type="SUPFAM" id="SSF144010">
    <property type="entry name" value="CofE-like"/>
    <property type="match status" value="1"/>
</dbReference>
<gene>
    <name evidence="2" type="ordered locus">MmarC7_0936</name>
</gene>
<reference evidence="2" key="1">
    <citation type="submission" date="2007-06" db="EMBL/GenBank/DDBJ databases">
        <title>Complete sequence of Methanococcus maripaludis C7.</title>
        <authorList>
            <consortium name="US DOE Joint Genome Institute"/>
            <person name="Copeland A."/>
            <person name="Lucas S."/>
            <person name="Lapidus A."/>
            <person name="Barry K."/>
            <person name="Glavina del Rio T."/>
            <person name="Dalin E."/>
            <person name="Tice H."/>
            <person name="Pitluck S."/>
            <person name="Clum A."/>
            <person name="Schmutz J."/>
            <person name="Larimer F."/>
            <person name="Land M."/>
            <person name="Hauser L."/>
            <person name="Kyrpides N."/>
            <person name="Anderson I."/>
            <person name="Sieprawska-Lupa M."/>
            <person name="Whitman W.B."/>
            <person name="Richardson P."/>
        </authorList>
    </citation>
    <scope>NUCLEOTIDE SEQUENCE [LARGE SCALE GENOMIC DNA]</scope>
    <source>
        <strain evidence="2">C7</strain>
    </source>
</reference>
<organism evidence="2">
    <name type="scientific">Methanococcus maripaludis (strain C7 / ATCC BAA-1331)</name>
    <dbReference type="NCBI Taxonomy" id="426368"/>
    <lineage>
        <taxon>Archaea</taxon>
        <taxon>Methanobacteriati</taxon>
        <taxon>Methanobacteriota</taxon>
        <taxon>Methanomada group</taxon>
        <taxon>Methanococci</taxon>
        <taxon>Methanococcales</taxon>
        <taxon>Methanococcaceae</taxon>
        <taxon>Methanococcus</taxon>
    </lineage>
</organism>
<dbReference type="HOGENOM" id="CLU_965090_0_0_2"/>